<dbReference type="Proteomes" id="UP000704712">
    <property type="component" value="Unassembled WGS sequence"/>
</dbReference>
<feature type="region of interest" description="Disordered" evidence="1">
    <location>
        <begin position="275"/>
        <end position="309"/>
    </location>
</feature>
<proteinExistence type="predicted"/>
<comment type="caution">
    <text evidence="2">The sequence shown here is derived from an EMBL/GenBank/DDBJ whole genome shotgun (WGS) entry which is preliminary data.</text>
</comment>
<name>A0A8S9UQG4_PHYIN</name>
<evidence type="ECO:0000313" key="3">
    <source>
        <dbReference type="Proteomes" id="UP000704712"/>
    </source>
</evidence>
<evidence type="ECO:0000313" key="2">
    <source>
        <dbReference type="EMBL" id="KAF4143135.1"/>
    </source>
</evidence>
<sequence length="309" mass="35459">AAYTLGQRAERTEERTEVALTHHVCQEDKQASAEALAILMLNCRLCVNLGKLFNPVQRQSSRERFRVLSLRRLWRSIGAYQACVRYDVRFHVERACQGVRETHKPRATEYYVLVPFTSSDMEVPLVTIWHKARLRKHGHAAFVLLLLVYVPHPRAQRLTSLRRATDTRIQEKLPRAAAFMSETGIEGGASTQRHAVVSQARLPDGSIEEVPHNTTFRQLQFINRQQNTMEQERAVQHARCDEAYRLVRVQIHGVTMPMLFNVGDLRDALERPSYRLHPPHRVPQHLDVPDPSMDITDADHEDGGLDAEE</sequence>
<dbReference type="AlphaFoldDB" id="A0A8S9UQG4"/>
<accession>A0A8S9UQG4</accession>
<evidence type="ECO:0000256" key="1">
    <source>
        <dbReference type="SAM" id="MobiDB-lite"/>
    </source>
</evidence>
<dbReference type="EMBL" id="JAACNO010001080">
    <property type="protein sequence ID" value="KAF4143135.1"/>
    <property type="molecule type" value="Genomic_DNA"/>
</dbReference>
<reference evidence="2" key="1">
    <citation type="submission" date="2020-03" db="EMBL/GenBank/DDBJ databases">
        <title>Hybrid Assembly of Korean Phytophthora infestans isolates.</title>
        <authorList>
            <person name="Prokchorchik M."/>
            <person name="Lee Y."/>
            <person name="Seo J."/>
            <person name="Cho J.-H."/>
            <person name="Park Y.-E."/>
            <person name="Jang D.-C."/>
            <person name="Im J.-S."/>
            <person name="Choi J.-G."/>
            <person name="Park H.-J."/>
            <person name="Lee G.-B."/>
            <person name="Lee Y.-G."/>
            <person name="Hong S.-Y."/>
            <person name="Cho K."/>
            <person name="Sohn K.H."/>
        </authorList>
    </citation>
    <scope>NUCLEOTIDE SEQUENCE</scope>
    <source>
        <strain evidence="2">KR_2_A2</strain>
    </source>
</reference>
<gene>
    <name evidence="2" type="ORF">GN958_ATG07665</name>
</gene>
<organism evidence="2 3">
    <name type="scientific">Phytophthora infestans</name>
    <name type="common">Potato late blight agent</name>
    <name type="synonym">Botrytis infestans</name>
    <dbReference type="NCBI Taxonomy" id="4787"/>
    <lineage>
        <taxon>Eukaryota</taxon>
        <taxon>Sar</taxon>
        <taxon>Stramenopiles</taxon>
        <taxon>Oomycota</taxon>
        <taxon>Peronosporomycetes</taxon>
        <taxon>Peronosporales</taxon>
        <taxon>Peronosporaceae</taxon>
        <taxon>Phytophthora</taxon>
    </lineage>
</organism>
<feature type="non-terminal residue" evidence="2">
    <location>
        <position position="1"/>
    </location>
</feature>
<protein>
    <submittedName>
        <fullName evidence="2">Uncharacterized protein</fullName>
    </submittedName>
</protein>